<name>A0AAU4K059_9NOCA</name>
<dbReference type="EMBL" id="CP108021">
    <property type="protein sequence ID" value="WUM19401.1"/>
    <property type="molecule type" value="Genomic_DNA"/>
</dbReference>
<protein>
    <submittedName>
        <fullName evidence="1">Uncharacterized protein</fullName>
    </submittedName>
</protein>
<proteinExistence type="predicted"/>
<evidence type="ECO:0000313" key="1">
    <source>
        <dbReference type="EMBL" id="WUM19401.1"/>
    </source>
</evidence>
<dbReference type="RefSeq" id="WP_328856910.1">
    <property type="nucleotide sequence ID" value="NZ_CP108021.1"/>
</dbReference>
<dbReference type="KEGG" id="whr:OG579_17080"/>
<dbReference type="Proteomes" id="UP001432128">
    <property type="component" value="Chromosome"/>
</dbReference>
<reference evidence="1 2" key="1">
    <citation type="submission" date="2022-10" db="EMBL/GenBank/DDBJ databases">
        <title>The complete genomes of actinobacterial strains from the NBC collection.</title>
        <authorList>
            <person name="Joergensen T.S."/>
            <person name="Alvarez Arevalo M."/>
            <person name="Sterndorff E.B."/>
            <person name="Faurdal D."/>
            <person name="Vuksanovic O."/>
            <person name="Mourched A.-S."/>
            <person name="Charusanti P."/>
            <person name="Shaw S."/>
            <person name="Blin K."/>
            <person name="Weber T."/>
        </authorList>
    </citation>
    <scope>NUCLEOTIDE SEQUENCE [LARGE SCALE GENOMIC DNA]</scope>
    <source>
        <strain evidence="1 2">NBC_00319</strain>
    </source>
</reference>
<sequence length="595" mass="62258">MAFSDVVLATEEAAADAARRYPPIGPWIQAGPTEVSIRAAAIALAAYGGGTIMLPPKQITLTSPLPYLPGITYQGIPPKVLQQNVTAGTWLGDGEWDYVGGTRLVGDGTFAAFEANPTDQASVQSDIGNTQISNGGIYGIGVDNFTYGIHIGAQNIMGMVYGKIDKFFAKNCSQWGVKLVNFQHVAIGEILTCLCQNGQYYGALMPGLTLYPGNLEIGEIFNLIPRDGRDNRKCRGIVFEIGGTNAALNEVLVRRAQCNGFNRANLSTTVTLTSGSTSVSVPDGTNFLPGMVVNFTTTNFGFTLGQAYVIQSVSGNTITIGNGKTTAAISATGSGTLTMNTRGFPNIEVSSLNTGAQLSNSQFFQLDTEGTASCGLWLENITGCTFGLADIPATIVAAHVVGRTVKFSEIRCQNAAVTDFDANSTTSTYYGARGAAYQRPLKGFWVDTVNGVNGLNIGSGGNNQGTLPDLHNRSGNFIYPRAGMGSQVFFRDTSITLGGANTGRVVFAGTAVATYTLPTIVTDTSPAASHIGMYFDICNVGTANLTVATDGTQVMNKVSGRTSVTVAPGNSVVVTAVKDAGGNLFWLAKASALVS</sequence>
<accession>A0AAU4K059</accession>
<dbReference type="AlphaFoldDB" id="A0AAU4K059"/>
<gene>
    <name evidence="1" type="ORF">OG579_17080</name>
</gene>
<keyword evidence="2" id="KW-1185">Reference proteome</keyword>
<organism evidence="1 2">
    <name type="scientific">Williamsia herbipolensis</name>
    <dbReference type="NCBI Taxonomy" id="1603258"/>
    <lineage>
        <taxon>Bacteria</taxon>
        <taxon>Bacillati</taxon>
        <taxon>Actinomycetota</taxon>
        <taxon>Actinomycetes</taxon>
        <taxon>Mycobacteriales</taxon>
        <taxon>Nocardiaceae</taxon>
        <taxon>Williamsia</taxon>
    </lineage>
</organism>
<evidence type="ECO:0000313" key="2">
    <source>
        <dbReference type="Proteomes" id="UP001432128"/>
    </source>
</evidence>